<sequence length="78" mass="8446">MTLEVLGSRPSFPLYALAYYLPPWKRLHAGALSHDFGSLGVKLKKSTMRFHAGVGRGKIPNSRLGSRISSSASDSNTV</sequence>
<dbReference type="EMBL" id="JABFCT010000002">
    <property type="protein sequence ID" value="KAF5878850.1"/>
    <property type="molecule type" value="Genomic_DNA"/>
</dbReference>
<proteinExistence type="predicted"/>
<evidence type="ECO:0000313" key="3">
    <source>
        <dbReference type="Proteomes" id="UP000531561"/>
    </source>
</evidence>
<dbReference type="RefSeq" id="XP_037197794.1">
    <property type="nucleotide sequence ID" value="XM_037331461.1"/>
</dbReference>
<dbReference type="GeneID" id="59255153"/>
<feature type="compositionally biased region" description="Low complexity" evidence="1">
    <location>
        <begin position="62"/>
        <end position="78"/>
    </location>
</feature>
<protein>
    <submittedName>
        <fullName evidence="2">Uncharacterized protein</fullName>
    </submittedName>
</protein>
<evidence type="ECO:0000313" key="2">
    <source>
        <dbReference type="EMBL" id="KAF5878850.1"/>
    </source>
</evidence>
<name>A0A8H6ENX2_9HELO</name>
<gene>
    <name evidence="2" type="ORF">Bfra_001021</name>
</gene>
<organism evidence="2 3">
    <name type="scientific">Botrytis fragariae</name>
    <dbReference type="NCBI Taxonomy" id="1964551"/>
    <lineage>
        <taxon>Eukaryota</taxon>
        <taxon>Fungi</taxon>
        <taxon>Dikarya</taxon>
        <taxon>Ascomycota</taxon>
        <taxon>Pezizomycotina</taxon>
        <taxon>Leotiomycetes</taxon>
        <taxon>Helotiales</taxon>
        <taxon>Sclerotiniaceae</taxon>
        <taxon>Botrytis</taxon>
    </lineage>
</organism>
<accession>A0A8H6ENX2</accession>
<reference evidence="2 3" key="1">
    <citation type="journal article" date="2020" name="Phytopathology">
        <title>A high-quality genome resource of Botrytis fragariae, a new and rapidly spreading fungal pathogen causing strawberry gray mold in the U.S.A.</title>
        <authorList>
            <person name="Wu Y."/>
            <person name="Saski C.A."/>
            <person name="Schnabel G."/>
            <person name="Xiao S."/>
            <person name="Hu M."/>
        </authorList>
    </citation>
    <scope>NUCLEOTIDE SEQUENCE [LARGE SCALE GENOMIC DNA]</scope>
    <source>
        <strain evidence="2 3">BVB16</strain>
    </source>
</reference>
<dbReference type="Proteomes" id="UP000531561">
    <property type="component" value="Unassembled WGS sequence"/>
</dbReference>
<keyword evidence="3" id="KW-1185">Reference proteome</keyword>
<dbReference type="AlphaFoldDB" id="A0A8H6ENX2"/>
<evidence type="ECO:0000256" key="1">
    <source>
        <dbReference type="SAM" id="MobiDB-lite"/>
    </source>
</evidence>
<comment type="caution">
    <text evidence="2">The sequence shown here is derived from an EMBL/GenBank/DDBJ whole genome shotgun (WGS) entry which is preliminary data.</text>
</comment>
<feature type="region of interest" description="Disordered" evidence="1">
    <location>
        <begin position="54"/>
        <end position="78"/>
    </location>
</feature>